<dbReference type="EMBL" id="JEMN01000690">
    <property type="protein sequence ID" value="KXH58682.1"/>
    <property type="molecule type" value="Genomic_DNA"/>
</dbReference>
<organism evidence="1 2">
    <name type="scientific">Colletotrichum nymphaeae SA-01</name>
    <dbReference type="NCBI Taxonomy" id="1460502"/>
    <lineage>
        <taxon>Eukaryota</taxon>
        <taxon>Fungi</taxon>
        <taxon>Dikarya</taxon>
        <taxon>Ascomycota</taxon>
        <taxon>Pezizomycotina</taxon>
        <taxon>Sordariomycetes</taxon>
        <taxon>Hypocreomycetidae</taxon>
        <taxon>Glomerellales</taxon>
        <taxon>Glomerellaceae</taxon>
        <taxon>Colletotrichum</taxon>
        <taxon>Colletotrichum acutatum species complex</taxon>
    </lineage>
</organism>
<accession>A0A135UE71</accession>
<evidence type="ECO:0000313" key="2">
    <source>
        <dbReference type="Proteomes" id="UP000070054"/>
    </source>
</evidence>
<comment type="caution">
    <text evidence="1">The sequence shown here is derived from an EMBL/GenBank/DDBJ whole genome shotgun (WGS) entry which is preliminary data.</text>
</comment>
<protein>
    <submittedName>
        <fullName evidence="1">Uncharacterized protein</fullName>
    </submittedName>
</protein>
<sequence>TIAPKPAADARPASGFVSFSKLARKKVVEDSVADDWEAAAESDE</sequence>
<gene>
    <name evidence="1" type="ORF">CNYM01_14330</name>
</gene>
<dbReference type="Proteomes" id="UP000070054">
    <property type="component" value="Unassembled WGS sequence"/>
</dbReference>
<name>A0A135UE71_9PEZI</name>
<feature type="non-terminal residue" evidence="1">
    <location>
        <position position="1"/>
    </location>
</feature>
<dbReference type="AlphaFoldDB" id="A0A135UE71"/>
<reference evidence="1 2" key="1">
    <citation type="submission" date="2014-02" db="EMBL/GenBank/DDBJ databases">
        <title>The genome sequence of Colletotrichum nymphaeae SA-01.</title>
        <authorList>
            <person name="Baroncelli R."/>
            <person name="Thon M.R."/>
        </authorList>
    </citation>
    <scope>NUCLEOTIDE SEQUENCE [LARGE SCALE GENOMIC DNA]</scope>
    <source>
        <strain evidence="1 2">SA-01</strain>
    </source>
</reference>
<keyword evidence="2" id="KW-1185">Reference proteome</keyword>
<evidence type="ECO:0000313" key="1">
    <source>
        <dbReference type="EMBL" id="KXH58682.1"/>
    </source>
</evidence>
<proteinExistence type="predicted"/>